<organism evidence="1 2">
    <name type="scientific">Solanum verrucosum</name>
    <dbReference type="NCBI Taxonomy" id="315347"/>
    <lineage>
        <taxon>Eukaryota</taxon>
        <taxon>Viridiplantae</taxon>
        <taxon>Streptophyta</taxon>
        <taxon>Embryophyta</taxon>
        <taxon>Tracheophyta</taxon>
        <taxon>Spermatophyta</taxon>
        <taxon>Magnoliopsida</taxon>
        <taxon>eudicotyledons</taxon>
        <taxon>Gunneridae</taxon>
        <taxon>Pentapetalae</taxon>
        <taxon>asterids</taxon>
        <taxon>lamiids</taxon>
        <taxon>Solanales</taxon>
        <taxon>Solanaceae</taxon>
        <taxon>Solanoideae</taxon>
        <taxon>Solaneae</taxon>
        <taxon>Solanum</taxon>
    </lineage>
</organism>
<reference evidence="1" key="1">
    <citation type="submission" date="2023-08" db="EMBL/GenBank/DDBJ databases">
        <title>A de novo genome assembly of Solanum verrucosum Schlechtendal, a Mexican diploid species geographically isolated from the other diploid A-genome species in potato relatives.</title>
        <authorList>
            <person name="Hosaka K."/>
        </authorList>
    </citation>
    <scope>NUCLEOTIDE SEQUENCE</scope>
    <source>
        <tissue evidence="1">Young leaves</tissue>
    </source>
</reference>
<name>A0AAF0V3R4_SOLVR</name>
<sequence length="69" mass="7885">MPVGLHLIMMQTQVPRISILHVIDPAEHSRVSGEPPCFRRTRLICVLKFCFIRMCEVCPNIHLSILEAS</sequence>
<keyword evidence="2" id="KW-1185">Reference proteome</keyword>
<evidence type="ECO:0000313" key="2">
    <source>
        <dbReference type="Proteomes" id="UP001234989"/>
    </source>
</evidence>
<proteinExistence type="predicted"/>
<protein>
    <submittedName>
        <fullName evidence="1">Uncharacterized protein</fullName>
    </submittedName>
</protein>
<gene>
    <name evidence="1" type="ORF">MTR67_050847</name>
</gene>
<dbReference type="EMBL" id="CP133623">
    <property type="protein sequence ID" value="WMV57462.1"/>
    <property type="molecule type" value="Genomic_DNA"/>
</dbReference>
<evidence type="ECO:0000313" key="1">
    <source>
        <dbReference type="EMBL" id="WMV57462.1"/>
    </source>
</evidence>
<dbReference type="Proteomes" id="UP001234989">
    <property type="component" value="Chromosome 12"/>
</dbReference>
<dbReference type="AlphaFoldDB" id="A0AAF0V3R4"/>
<accession>A0AAF0V3R4</accession>